<keyword evidence="17" id="KW-1185">Reference proteome</keyword>
<dbReference type="GO" id="GO:0006007">
    <property type="term" value="P:glucose catabolic process"/>
    <property type="evidence" value="ECO:0007669"/>
    <property type="project" value="InterPro"/>
</dbReference>
<feature type="binding site" evidence="9 13">
    <location>
        <position position="18"/>
    </location>
    <ligand>
        <name>Mn(2+)</name>
        <dbReference type="ChEBI" id="CHEBI:29035"/>
        <label>2</label>
    </ligand>
</feature>
<evidence type="ECO:0000256" key="3">
    <source>
        <dbReference type="ARBA" id="ARBA00004798"/>
    </source>
</evidence>
<comment type="function">
    <text evidence="2 9">Catalyzes the interconversion of 2-phosphoglycerate and 3-phosphoglycerate.</text>
</comment>
<proteinExistence type="inferred from homology"/>
<evidence type="ECO:0000256" key="1">
    <source>
        <dbReference type="ARBA" id="ARBA00000370"/>
    </source>
</evidence>
<dbReference type="RefSeq" id="WP_112142150.1">
    <property type="nucleotide sequence ID" value="NZ_PGTO01000001.1"/>
</dbReference>
<feature type="binding site" evidence="9 12">
    <location>
        <position position="195"/>
    </location>
    <ligand>
        <name>substrate</name>
    </ligand>
</feature>
<feature type="binding site" evidence="9 13">
    <location>
        <position position="68"/>
    </location>
    <ligand>
        <name>Mn(2+)</name>
        <dbReference type="ChEBI" id="CHEBI:29035"/>
        <label>2</label>
    </ligand>
</feature>
<dbReference type="GO" id="GO:0006096">
    <property type="term" value="P:glycolytic process"/>
    <property type="evidence" value="ECO:0007669"/>
    <property type="project" value="UniProtKB-UniRule"/>
</dbReference>
<dbReference type="PIRSF" id="PIRSF001492">
    <property type="entry name" value="IPGAM"/>
    <property type="match status" value="1"/>
</dbReference>
<evidence type="ECO:0000259" key="14">
    <source>
        <dbReference type="Pfam" id="PF01676"/>
    </source>
</evidence>
<comment type="caution">
    <text evidence="16">The sequence shown here is derived from an EMBL/GenBank/DDBJ whole genome shotgun (WGS) entry which is preliminary data.</text>
</comment>
<evidence type="ECO:0000256" key="9">
    <source>
        <dbReference type="HAMAP-Rule" id="MF_01038"/>
    </source>
</evidence>
<feature type="binding site" evidence="9 13">
    <location>
        <position position="444"/>
    </location>
    <ligand>
        <name>Mn(2+)</name>
        <dbReference type="ChEBI" id="CHEBI:29035"/>
        <label>2</label>
    </ligand>
</feature>
<evidence type="ECO:0000256" key="5">
    <source>
        <dbReference type="ARBA" id="ARBA00022723"/>
    </source>
</evidence>
<comment type="cofactor">
    <cofactor evidence="9">
        <name>Mn(2+)</name>
        <dbReference type="ChEBI" id="CHEBI:29035"/>
    </cofactor>
    <text evidence="9">Binds 2 manganese ions per subunit.</text>
</comment>
<dbReference type="FunFam" id="3.40.1450.10:FF:000002">
    <property type="entry name" value="2,3-bisphosphoglycerate-independent phosphoglycerate mutase"/>
    <property type="match status" value="1"/>
</dbReference>
<keyword evidence="6 9" id="KW-0324">Glycolysis</keyword>
<feature type="active site" description="Phosphoserine intermediate" evidence="9 11">
    <location>
        <position position="68"/>
    </location>
</feature>
<dbReference type="Pfam" id="PF01676">
    <property type="entry name" value="Metalloenzyme"/>
    <property type="match status" value="1"/>
</dbReference>
<dbReference type="PANTHER" id="PTHR31637:SF0">
    <property type="entry name" value="2,3-BISPHOSPHOGLYCERATE-INDEPENDENT PHOSPHOGLYCERATE MUTASE"/>
    <property type="match status" value="1"/>
</dbReference>
<dbReference type="NCBIfam" id="TIGR01307">
    <property type="entry name" value="pgm_bpd_ind"/>
    <property type="match status" value="1"/>
</dbReference>
<protein>
    <recommendedName>
        <fullName evidence="9 10">2,3-bisphosphoglycerate-independent phosphoglycerate mutase</fullName>
        <shortName evidence="9">BPG-independent PGAM</shortName>
        <shortName evidence="9">Phosphoglyceromutase</shortName>
        <shortName evidence="9">iPGM</shortName>
        <ecNumber evidence="9 10">5.4.2.12</ecNumber>
    </recommendedName>
</protein>
<dbReference type="UniPathway" id="UPA00109">
    <property type="reaction ID" value="UER00186"/>
</dbReference>
<evidence type="ECO:0000256" key="10">
    <source>
        <dbReference type="NCBIfam" id="TIGR01307"/>
    </source>
</evidence>
<feature type="binding site" evidence="9 13">
    <location>
        <position position="403"/>
    </location>
    <ligand>
        <name>Mn(2+)</name>
        <dbReference type="ChEBI" id="CHEBI:29035"/>
        <label>1</label>
    </ligand>
</feature>
<reference evidence="16 17" key="1">
    <citation type="submission" date="2017-11" db="EMBL/GenBank/DDBJ databases">
        <title>Draft genome sequence of magnetotactic bacterium Magnetospirillum kuznetsovii LBB-42.</title>
        <authorList>
            <person name="Grouzdev D.S."/>
            <person name="Rysina M.S."/>
            <person name="Baslerov R.V."/>
            <person name="Koziaeva V."/>
        </authorList>
    </citation>
    <scope>NUCLEOTIDE SEQUENCE [LARGE SCALE GENOMIC DNA]</scope>
    <source>
        <strain evidence="16 17">LBB-42</strain>
    </source>
</reference>
<evidence type="ECO:0000259" key="15">
    <source>
        <dbReference type="Pfam" id="PF06415"/>
    </source>
</evidence>
<evidence type="ECO:0000256" key="2">
    <source>
        <dbReference type="ARBA" id="ARBA00002315"/>
    </source>
</evidence>
<evidence type="ECO:0000256" key="11">
    <source>
        <dbReference type="PIRSR" id="PIRSR001492-1"/>
    </source>
</evidence>
<evidence type="ECO:0000256" key="8">
    <source>
        <dbReference type="ARBA" id="ARBA00023235"/>
    </source>
</evidence>
<dbReference type="CDD" id="cd16010">
    <property type="entry name" value="iPGM"/>
    <property type="match status" value="1"/>
</dbReference>
<dbReference type="Gene3D" id="3.40.1450.10">
    <property type="entry name" value="BPG-independent phosphoglycerate mutase, domain B"/>
    <property type="match status" value="1"/>
</dbReference>
<dbReference type="OrthoDB" id="9800863at2"/>
<feature type="binding site" evidence="9 13">
    <location>
        <position position="463"/>
    </location>
    <ligand>
        <name>Mn(2+)</name>
        <dbReference type="ChEBI" id="CHEBI:29035"/>
        <label>1</label>
    </ligand>
</feature>
<comment type="pathway">
    <text evidence="3 9">Carbohydrate degradation; glycolysis; pyruvate from D-glyceraldehyde 3-phosphate: step 3/5.</text>
</comment>
<feature type="binding site" evidence="9 12">
    <location>
        <position position="336"/>
    </location>
    <ligand>
        <name>substrate</name>
    </ligand>
</feature>
<evidence type="ECO:0000313" key="17">
    <source>
        <dbReference type="Proteomes" id="UP000251075"/>
    </source>
</evidence>
<dbReference type="EMBL" id="PGTO01000001">
    <property type="protein sequence ID" value="RAU24036.1"/>
    <property type="molecule type" value="Genomic_DNA"/>
</dbReference>
<dbReference type="SUPFAM" id="SSF64158">
    <property type="entry name" value="2,3-Bisphosphoglycerate-independent phosphoglycerate mutase, substrate-binding domain"/>
    <property type="match status" value="1"/>
</dbReference>
<comment type="subunit">
    <text evidence="9">Monomer.</text>
</comment>
<dbReference type="GO" id="GO:0004619">
    <property type="term" value="F:phosphoglycerate mutase activity"/>
    <property type="evidence" value="ECO:0007669"/>
    <property type="project" value="UniProtKB-UniRule"/>
</dbReference>
<keyword evidence="5 9" id="KW-0479">Metal-binding</keyword>
<evidence type="ECO:0000256" key="7">
    <source>
        <dbReference type="ARBA" id="ARBA00023211"/>
    </source>
</evidence>
<gene>
    <name evidence="9" type="primary">gpmI</name>
    <name evidence="16" type="ORF">CU669_02270</name>
</gene>
<dbReference type="InterPro" id="IPR017850">
    <property type="entry name" value="Alkaline_phosphatase_core_sf"/>
</dbReference>
<dbReference type="InterPro" id="IPR006124">
    <property type="entry name" value="Metalloenzyme"/>
</dbReference>
<dbReference type="Gene3D" id="3.40.720.10">
    <property type="entry name" value="Alkaline Phosphatase, subunit A"/>
    <property type="match status" value="1"/>
</dbReference>
<dbReference type="SUPFAM" id="SSF53649">
    <property type="entry name" value="Alkaline phosphatase-like"/>
    <property type="match status" value="1"/>
</dbReference>
<dbReference type="InterPro" id="IPR005995">
    <property type="entry name" value="Pgm_bpd_ind"/>
</dbReference>
<feature type="binding site" evidence="9 13">
    <location>
        <position position="445"/>
    </location>
    <ligand>
        <name>Mn(2+)</name>
        <dbReference type="ChEBI" id="CHEBI:29035"/>
        <label>2</label>
    </ligand>
</feature>
<dbReference type="GO" id="GO:0030145">
    <property type="term" value="F:manganese ion binding"/>
    <property type="evidence" value="ECO:0007669"/>
    <property type="project" value="UniProtKB-UniRule"/>
</dbReference>
<name>A0A364P411_9PROT</name>
<dbReference type="HAMAP" id="MF_01038">
    <property type="entry name" value="GpmI"/>
    <property type="match status" value="1"/>
</dbReference>
<keyword evidence="7 9" id="KW-0464">Manganese</keyword>
<evidence type="ECO:0000256" key="13">
    <source>
        <dbReference type="PIRSR" id="PIRSR001492-3"/>
    </source>
</evidence>
<evidence type="ECO:0000256" key="6">
    <source>
        <dbReference type="ARBA" id="ARBA00023152"/>
    </source>
</evidence>
<comment type="catalytic activity">
    <reaction evidence="1 9">
        <text>(2R)-2-phosphoglycerate = (2R)-3-phosphoglycerate</text>
        <dbReference type="Rhea" id="RHEA:15901"/>
        <dbReference type="ChEBI" id="CHEBI:58272"/>
        <dbReference type="ChEBI" id="CHEBI:58289"/>
        <dbReference type="EC" id="5.4.2.12"/>
    </reaction>
</comment>
<dbReference type="Pfam" id="PF06415">
    <property type="entry name" value="iPGM_N"/>
    <property type="match status" value="1"/>
</dbReference>
<dbReference type="GO" id="GO:0005829">
    <property type="term" value="C:cytosol"/>
    <property type="evidence" value="ECO:0007669"/>
    <property type="project" value="TreeGrafter"/>
</dbReference>
<evidence type="ECO:0000313" key="16">
    <source>
        <dbReference type="EMBL" id="RAU24036.1"/>
    </source>
</evidence>
<dbReference type="PANTHER" id="PTHR31637">
    <property type="entry name" value="2,3-BISPHOSPHOGLYCERATE-INDEPENDENT PHOSPHOGLYCERATE MUTASE"/>
    <property type="match status" value="1"/>
</dbReference>
<dbReference type="AlphaFoldDB" id="A0A364P411"/>
<feature type="binding site" evidence="9 12">
    <location>
        <position position="129"/>
    </location>
    <ligand>
        <name>substrate</name>
    </ligand>
</feature>
<feature type="binding site" evidence="9 12">
    <location>
        <begin position="260"/>
        <end position="263"/>
    </location>
    <ligand>
        <name>substrate</name>
    </ligand>
</feature>
<dbReference type="InterPro" id="IPR036646">
    <property type="entry name" value="PGAM_B_sf"/>
</dbReference>
<sequence length="523" mass="55112">MSSASTSRPRPVVLCILDGWGWREDSADNAIAQADTPNWDRFLAAYPHALLASSGLQVGLPDGQMGNSEVGHMNLGAGRVVMQDLPRIDTAVADGSLARNPALTEMIAKVKAKGGTCHLMGLLSPGGVHSHQDHLAALARTIADAGVRVAVHAFLDGRDVPPSSAKGFLERFEADIKGHDAFVATVSGRYYAMDRDKRWDRVSLAWNALVQGQGETAPDAIAAVTRSYAAGKTDEFVLPTVIAGYGGMKDGDGLLMGNFRADRAREILACLVDPAFDGFARARQVDFAARLGLTEYSKDLNAFLGALFPAESLSNILGEVLSRANLKQLRIAETEKYAHVTFFFNGGREMVFPGEERILVPSPKVATYDLQPEMSAGEVTDKLVAAIADGTFDVVVVNYANGDMVGHTGFLDAAITAAQTVDACLGRLEAAVKAAGGTMLVTADHGNAEQMKDPVTGEPHTAHTTGPVPAVLVLPPTGIAAIRDGRLADVAPTLLALLGLGQPAEMTGRSLLVPDAEGIRAAE</sequence>
<feature type="domain" description="BPG-independent PGAM N-terminal" evidence="15">
    <location>
        <begin position="88"/>
        <end position="297"/>
    </location>
</feature>
<dbReference type="InterPro" id="IPR011258">
    <property type="entry name" value="BPG-indep_PGM_N"/>
</dbReference>
<accession>A0A364P411</accession>
<evidence type="ECO:0000256" key="12">
    <source>
        <dbReference type="PIRSR" id="PIRSR001492-2"/>
    </source>
</evidence>
<comment type="similarity">
    <text evidence="4 9">Belongs to the BPG-independent phosphoglycerate mutase family.</text>
</comment>
<feature type="binding site" evidence="9 12">
    <location>
        <begin position="158"/>
        <end position="159"/>
    </location>
    <ligand>
        <name>substrate</name>
    </ligand>
</feature>
<dbReference type="Proteomes" id="UP000251075">
    <property type="component" value="Unassembled WGS sequence"/>
</dbReference>
<dbReference type="EC" id="5.4.2.12" evidence="9 10"/>
<evidence type="ECO:0000256" key="4">
    <source>
        <dbReference type="ARBA" id="ARBA00008819"/>
    </source>
</evidence>
<organism evidence="16 17">
    <name type="scientific">Paramagnetospirillum kuznetsovii</name>
    <dbReference type="NCBI Taxonomy" id="2053833"/>
    <lineage>
        <taxon>Bacteria</taxon>
        <taxon>Pseudomonadati</taxon>
        <taxon>Pseudomonadota</taxon>
        <taxon>Alphaproteobacteria</taxon>
        <taxon>Rhodospirillales</taxon>
        <taxon>Magnetospirillaceae</taxon>
        <taxon>Paramagnetospirillum</taxon>
    </lineage>
</organism>
<keyword evidence="8 9" id="KW-0413">Isomerase</keyword>
<feature type="binding site" evidence="9 13">
    <location>
        <position position="407"/>
    </location>
    <ligand>
        <name>Mn(2+)</name>
        <dbReference type="ChEBI" id="CHEBI:29035"/>
        <label>1</label>
    </ligand>
</feature>
<feature type="binding site" evidence="9 12">
    <location>
        <position position="189"/>
    </location>
    <ligand>
        <name>substrate</name>
    </ligand>
</feature>
<feature type="domain" description="Metalloenzyme" evidence="14">
    <location>
        <begin position="11"/>
        <end position="500"/>
    </location>
</feature>